<name>A0A0F8XP38_9ZZZZ</name>
<keyword evidence="1" id="KW-0489">Methyltransferase</keyword>
<dbReference type="GO" id="GO:0003677">
    <property type="term" value="F:DNA binding"/>
    <property type="evidence" value="ECO:0007669"/>
    <property type="project" value="InterPro"/>
</dbReference>
<dbReference type="InterPro" id="IPR029063">
    <property type="entry name" value="SAM-dependent_MTases_sf"/>
</dbReference>
<reference evidence="4" key="1">
    <citation type="journal article" date="2015" name="Nature">
        <title>Complex archaea that bridge the gap between prokaryotes and eukaryotes.</title>
        <authorList>
            <person name="Spang A."/>
            <person name="Saw J.H."/>
            <person name="Jorgensen S.L."/>
            <person name="Zaremba-Niedzwiedzka K."/>
            <person name="Martijn J."/>
            <person name="Lind A.E."/>
            <person name="van Eijk R."/>
            <person name="Schleper C."/>
            <person name="Guy L."/>
            <person name="Ettema T.J."/>
        </authorList>
    </citation>
    <scope>NUCLEOTIDE SEQUENCE</scope>
</reference>
<sequence>HRGKAENLMKRYAGRAAIGHVRYATCGHDDRSYAQPFERHHIKKHKWFRADNYAALPHPSPRRLQHVNWLVRFFGEESILDPFAGAGTTLRAAKDLGRKAIGIEIEEKYCEIAAKRLGQEMLW</sequence>
<comment type="caution">
    <text evidence="4">The sequence shown here is derived from an EMBL/GenBank/DDBJ whole genome shotgun (WGS) entry which is preliminary data.</text>
</comment>
<dbReference type="InterPro" id="IPR001091">
    <property type="entry name" value="RM_Methyltransferase"/>
</dbReference>
<dbReference type="InterPro" id="IPR002941">
    <property type="entry name" value="DNA_methylase_N4/N6"/>
</dbReference>
<organism evidence="4">
    <name type="scientific">marine sediment metagenome</name>
    <dbReference type="NCBI Taxonomy" id="412755"/>
    <lineage>
        <taxon>unclassified sequences</taxon>
        <taxon>metagenomes</taxon>
        <taxon>ecological metagenomes</taxon>
    </lineage>
</organism>
<dbReference type="EMBL" id="LAZR01061758">
    <property type="protein sequence ID" value="KKK62925.1"/>
    <property type="molecule type" value="Genomic_DNA"/>
</dbReference>
<dbReference type="Pfam" id="PF01555">
    <property type="entry name" value="N6_N4_Mtase"/>
    <property type="match status" value="1"/>
</dbReference>
<dbReference type="PRINTS" id="PR00508">
    <property type="entry name" value="S21N4MTFRASE"/>
</dbReference>
<dbReference type="SUPFAM" id="SSF56235">
    <property type="entry name" value="N-terminal nucleophile aminohydrolases (Ntn hydrolases)"/>
    <property type="match status" value="1"/>
</dbReference>
<gene>
    <name evidence="4" type="ORF">LCGC14_2999480</name>
</gene>
<keyword evidence="2" id="KW-0808">Transferase</keyword>
<evidence type="ECO:0000256" key="1">
    <source>
        <dbReference type="ARBA" id="ARBA00022603"/>
    </source>
</evidence>
<dbReference type="Gene3D" id="3.40.50.150">
    <property type="entry name" value="Vaccinia Virus protein VP39"/>
    <property type="match status" value="1"/>
</dbReference>
<dbReference type="InterPro" id="IPR029055">
    <property type="entry name" value="Ntn_hydrolases_N"/>
</dbReference>
<dbReference type="AlphaFoldDB" id="A0A0F8XP38"/>
<dbReference type="GO" id="GO:0032259">
    <property type="term" value="P:methylation"/>
    <property type="evidence" value="ECO:0007669"/>
    <property type="project" value="UniProtKB-KW"/>
</dbReference>
<accession>A0A0F8XP38</accession>
<dbReference type="GO" id="GO:0008170">
    <property type="term" value="F:N-methyltransferase activity"/>
    <property type="evidence" value="ECO:0007669"/>
    <property type="project" value="InterPro"/>
</dbReference>
<dbReference type="SUPFAM" id="SSF53335">
    <property type="entry name" value="S-adenosyl-L-methionine-dependent methyltransferases"/>
    <property type="match status" value="1"/>
</dbReference>
<evidence type="ECO:0000313" key="4">
    <source>
        <dbReference type="EMBL" id="KKK62925.1"/>
    </source>
</evidence>
<proteinExistence type="predicted"/>
<feature type="domain" description="DNA methylase N-4/N-6" evidence="3">
    <location>
        <begin position="77"/>
        <end position="115"/>
    </location>
</feature>
<evidence type="ECO:0000259" key="3">
    <source>
        <dbReference type="Pfam" id="PF01555"/>
    </source>
</evidence>
<feature type="non-terminal residue" evidence="4">
    <location>
        <position position="1"/>
    </location>
</feature>
<protein>
    <recommendedName>
        <fullName evidence="3">DNA methylase N-4/N-6 domain-containing protein</fullName>
    </recommendedName>
</protein>
<evidence type="ECO:0000256" key="2">
    <source>
        <dbReference type="ARBA" id="ARBA00022679"/>
    </source>
</evidence>